<dbReference type="InterPro" id="IPR037099">
    <property type="entry name" value="Fum_R/Succ_DH_flav-like_C_sf"/>
</dbReference>
<protein>
    <submittedName>
        <fullName evidence="6">Fumarate reductase/succinate dehydrogenase flavoprotein subunit</fullName>
    </submittedName>
</protein>
<dbReference type="PIRSF" id="PIRSF000171">
    <property type="entry name" value="SDHA_APRA_LASPO"/>
    <property type="match status" value="1"/>
</dbReference>
<dbReference type="InterPro" id="IPR027477">
    <property type="entry name" value="Succ_DH/fumarate_Rdtase_cat_sf"/>
</dbReference>
<feature type="region of interest" description="Disordered" evidence="3">
    <location>
        <begin position="623"/>
        <end position="649"/>
    </location>
</feature>
<name>A0ABP6HAE2_9MICO</name>
<organism evidence="6 7">
    <name type="scientific">Pedococcus aerophilus</name>
    <dbReference type="NCBI Taxonomy" id="436356"/>
    <lineage>
        <taxon>Bacteria</taxon>
        <taxon>Bacillati</taxon>
        <taxon>Actinomycetota</taxon>
        <taxon>Actinomycetes</taxon>
        <taxon>Micrococcales</taxon>
        <taxon>Intrasporangiaceae</taxon>
        <taxon>Pedococcus</taxon>
    </lineage>
</organism>
<dbReference type="Pfam" id="PF00890">
    <property type="entry name" value="FAD_binding_2"/>
    <property type="match status" value="1"/>
</dbReference>
<evidence type="ECO:0000256" key="2">
    <source>
        <dbReference type="ARBA" id="ARBA00023002"/>
    </source>
</evidence>
<evidence type="ECO:0000259" key="4">
    <source>
        <dbReference type="Pfam" id="PF00890"/>
    </source>
</evidence>
<evidence type="ECO:0000259" key="5">
    <source>
        <dbReference type="Pfam" id="PF02910"/>
    </source>
</evidence>
<sequence length="649" mass="71197">MTDLERPERHEYDVIVIGAGGAGLRAAIEAREQGLRTAVICKSLFGKAHTVMAEGGIAASMGNANEKDSWQVHFRDTMRGGKFLNNPRMAELHAKEAPQRVWELETYGALFDRTPDGRISQRNFGGHEYPRLAHVGDRTGLELIRTLQQKIVSLQQDDHRETGDHESRLRVFAELTITDILKDEGGVVSGAFGYWRESGKFVVFSAPAIILATGGIGKSFKVTSNSWEYTGDGHALALRAGAALINMEFIQFHPTGMVWPPSVKGILVTESVRGDGGVLRNSDGNRFMFDYVPDVFRGQYADSEEEADRWYKDPENNKRPPELLPRDEVARAINSEVKEGRGSPHGGVFLDVSTRLPAEEITRRLPSMHHQFKELADVDITAEPMEVGPTCHYVMGGVEVDADTAATAVPGLYAAGEVAGGMHGSNRLGGNSLSDLLVFGRRAGAGAAAYVAALGDSRPAVREEDVATATEVALAPFRAASENPYTVHSEMQQKMNDLVGIIRREGEVREALEMLDEMDERVKRVGVQGKRPFNPGWHLALDLRNMLAVCRCVALAALERNESRGGHTREDFPTMDPQWRGVNLVCTIDEVGGVALRRQPVPEIRQDLLELFERSELAKYLTGEELARRDEPAVTPPGAAQGTEDRSGA</sequence>
<evidence type="ECO:0000256" key="3">
    <source>
        <dbReference type="SAM" id="MobiDB-lite"/>
    </source>
</evidence>
<reference evidence="7" key="1">
    <citation type="journal article" date="2019" name="Int. J. Syst. Evol. Microbiol.">
        <title>The Global Catalogue of Microorganisms (GCM) 10K type strain sequencing project: providing services to taxonomists for standard genome sequencing and annotation.</title>
        <authorList>
            <consortium name="The Broad Institute Genomics Platform"/>
            <consortium name="The Broad Institute Genome Sequencing Center for Infectious Disease"/>
            <person name="Wu L."/>
            <person name="Ma J."/>
        </authorList>
    </citation>
    <scope>NUCLEOTIDE SEQUENCE [LARGE SCALE GENOMIC DNA]</scope>
    <source>
        <strain evidence="7">JCM 16378</strain>
    </source>
</reference>
<dbReference type="Proteomes" id="UP001501326">
    <property type="component" value="Unassembled WGS sequence"/>
</dbReference>
<dbReference type="Gene3D" id="3.90.700.10">
    <property type="entry name" value="Succinate dehydrogenase/fumarate reductase flavoprotein, catalytic domain"/>
    <property type="match status" value="1"/>
</dbReference>
<dbReference type="Gene3D" id="1.20.58.100">
    <property type="entry name" value="Fumarate reductase/succinate dehydrogenase flavoprotein-like, C-terminal domain"/>
    <property type="match status" value="1"/>
</dbReference>
<feature type="domain" description="Fumarate reductase/succinate dehydrogenase flavoprotein-like C-terminal" evidence="5">
    <location>
        <begin position="488"/>
        <end position="601"/>
    </location>
</feature>
<dbReference type="Pfam" id="PF02910">
    <property type="entry name" value="Succ_DH_flav_C"/>
    <property type="match status" value="1"/>
</dbReference>
<dbReference type="InterPro" id="IPR015939">
    <property type="entry name" value="Fum_Rdtase/Succ_DH_flav-like_C"/>
</dbReference>
<gene>
    <name evidence="6" type="ORF">GCM10009867_33400</name>
</gene>
<dbReference type="SUPFAM" id="SSF51905">
    <property type="entry name" value="FAD/NAD(P)-binding domain"/>
    <property type="match status" value="1"/>
</dbReference>
<comment type="caution">
    <text evidence="6">The sequence shown here is derived from an EMBL/GenBank/DDBJ whole genome shotgun (WGS) entry which is preliminary data.</text>
</comment>
<dbReference type="InterPro" id="IPR030664">
    <property type="entry name" value="SdhA/FrdA/AprA"/>
</dbReference>
<accession>A0ABP6HAE2</accession>
<evidence type="ECO:0000256" key="1">
    <source>
        <dbReference type="ARBA" id="ARBA00022630"/>
    </source>
</evidence>
<dbReference type="EMBL" id="BAAARN010000004">
    <property type="protein sequence ID" value="GAA2739002.1"/>
    <property type="molecule type" value="Genomic_DNA"/>
</dbReference>
<dbReference type="InterPro" id="IPR036188">
    <property type="entry name" value="FAD/NAD-bd_sf"/>
</dbReference>
<dbReference type="SUPFAM" id="SSF56425">
    <property type="entry name" value="Succinate dehydrogenase/fumarate reductase flavoprotein, catalytic domain"/>
    <property type="match status" value="1"/>
</dbReference>
<feature type="domain" description="FAD-dependent oxidoreductase 2 FAD-binding" evidence="4">
    <location>
        <begin position="13"/>
        <end position="433"/>
    </location>
</feature>
<dbReference type="RefSeq" id="WP_344195488.1">
    <property type="nucleotide sequence ID" value="NZ_BAAARN010000004.1"/>
</dbReference>
<dbReference type="PANTHER" id="PTHR11632">
    <property type="entry name" value="SUCCINATE DEHYDROGENASE 2 FLAVOPROTEIN SUBUNIT"/>
    <property type="match status" value="1"/>
</dbReference>
<dbReference type="Gene3D" id="3.50.50.60">
    <property type="entry name" value="FAD/NAD(P)-binding domain"/>
    <property type="match status" value="1"/>
</dbReference>
<dbReference type="PANTHER" id="PTHR11632:SF51">
    <property type="entry name" value="SUCCINATE DEHYDROGENASE [UBIQUINONE] FLAVOPROTEIN SUBUNIT, MITOCHONDRIAL"/>
    <property type="match status" value="1"/>
</dbReference>
<evidence type="ECO:0000313" key="6">
    <source>
        <dbReference type="EMBL" id="GAA2739002.1"/>
    </source>
</evidence>
<dbReference type="NCBIfam" id="NF005866">
    <property type="entry name" value="PRK07803.1"/>
    <property type="match status" value="1"/>
</dbReference>
<keyword evidence="7" id="KW-1185">Reference proteome</keyword>
<keyword evidence="1" id="KW-0285">Flavoprotein</keyword>
<keyword evidence="2" id="KW-0560">Oxidoreductase</keyword>
<dbReference type="SUPFAM" id="SSF46977">
    <property type="entry name" value="Succinate dehydrogenase/fumarate reductase flavoprotein C-terminal domain"/>
    <property type="match status" value="1"/>
</dbReference>
<proteinExistence type="predicted"/>
<dbReference type="PRINTS" id="PR00368">
    <property type="entry name" value="FADPNR"/>
</dbReference>
<evidence type="ECO:0000313" key="7">
    <source>
        <dbReference type="Proteomes" id="UP001501326"/>
    </source>
</evidence>
<dbReference type="InterPro" id="IPR003953">
    <property type="entry name" value="FAD-dep_OxRdtase_2_FAD-bd"/>
</dbReference>